<keyword evidence="7" id="KW-1185">Reference proteome</keyword>
<dbReference type="PANTHER" id="PTHR21027:SF1">
    <property type="entry name" value="TRNA-SPLICING ENDONUCLEASE SUBUNIT SEN54"/>
    <property type="match status" value="1"/>
</dbReference>
<evidence type="ECO:0000313" key="6">
    <source>
        <dbReference type="EMBL" id="GAO52791.1"/>
    </source>
</evidence>
<keyword evidence="4" id="KW-1133">Transmembrane helix</keyword>
<keyword evidence="4" id="KW-0472">Membrane</keyword>
<accession>A0A0E9NSY7</accession>
<reference evidence="6 7" key="2">
    <citation type="journal article" date="2014" name="J. Gen. Appl. Microbiol.">
        <title>The early diverging ascomycetous budding yeast Saitoella complicata has three histone deacetylases belonging to the Clr6, Hos2, and Rpd3 lineages.</title>
        <authorList>
            <person name="Nishida H."/>
            <person name="Matsumoto T."/>
            <person name="Kondo S."/>
            <person name="Hamamoto M."/>
            <person name="Yoshikawa H."/>
        </authorList>
    </citation>
    <scope>NUCLEOTIDE SEQUENCE [LARGE SCALE GENOMIC DNA]</scope>
    <source>
        <strain evidence="6 7">NRRL Y-17804</strain>
    </source>
</reference>
<dbReference type="GO" id="GO:0000379">
    <property type="term" value="P:tRNA-type intron splice site recognition and cleavage"/>
    <property type="evidence" value="ECO:0007669"/>
    <property type="project" value="TreeGrafter"/>
</dbReference>
<comment type="similarity">
    <text evidence="1">Belongs to the SEN54 family.</text>
</comment>
<dbReference type="Proteomes" id="UP000033140">
    <property type="component" value="Unassembled WGS sequence"/>
</dbReference>
<dbReference type="EMBL" id="BACD03000087">
    <property type="protein sequence ID" value="GAO52791.1"/>
    <property type="molecule type" value="Genomic_DNA"/>
</dbReference>
<feature type="compositionally biased region" description="Low complexity" evidence="3">
    <location>
        <begin position="31"/>
        <end position="44"/>
    </location>
</feature>
<evidence type="ECO:0000256" key="1">
    <source>
        <dbReference type="ARBA" id="ARBA00005736"/>
    </source>
</evidence>
<reference evidence="6 7" key="1">
    <citation type="journal article" date="2011" name="J. Gen. Appl. Microbiol.">
        <title>Draft genome sequencing of the enigmatic yeast Saitoella complicata.</title>
        <authorList>
            <person name="Nishida H."/>
            <person name="Hamamoto M."/>
            <person name="Sugiyama J."/>
        </authorList>
    </citation>
    <scope>NUCLEOTIDE SEQUENCE [LARGE SCALE GENOMIC DNA]</scope>
    <source>
        <strain evidence="6 7">NRRL Y-17804</strain>
    </source>
</reference>
<reference evidence="6 7" key="3">
    <citation type="journal article" date="2015" name="Genome Announc.">
        <title>Draft Genome Sequence of the Archiascomycetous Yeast Saitoella complicata.</title>
        <authorList>
            <person name="Yamauchi K."/>
            <person name="Kondo S."/>
            <person name="Hamamoto M."/>
            <person name="Takahashi Y."/>
            <person name="Ogura Y."/>
            <person name="Hayashi T."/>
            <person name="Nishida H."/>
        </authorList>
    </citation>
    <scope>NUCLEOTIDE SEQUENCE [LARGE SCALE GENOMIC DNA]</scope>
    <source>
        <strain evidence="6 7">NRRL Y-17804</strain>
    </source>
</reference>
<dbReference type="InterPro" id="IPR024337">
    <property type="entry name" value="tRNA_splic_suSen54"/>
</dbReference>
<protein>
    <recommendedName>
        <fullName evidence="5">tRNA-splicing endonuclease subunit Sen54 N-terminal domain-containing protein</fullName>
    </recommendedName>
</protein>
<evidence type="ECO:0000256" key="4">
    <source>
        <dbReference type="SAM" id="Phobius"/>
    </source>
</evidence>
<sequence length="1148" mass="124594">MADPEPEGDPTLAPPEDTDLADEIQDWRLLSSLTSSKSDPTSLPRRGEKNFEPDGTNRQEKVLNESREAMRSALEVERKFAGKTSCQCTWLEELGLARVDKLRGPHFKNLGVAAPPNTTTTTADSPAEKTSLGYLLPEETIYMLERGSLEVFYPYGIPMSLQGIYAACLGSSKTRVEAEVYAVYANLKRSGYIVRRAATFDGTPGEEQPVQEVVGRSLWSPWVRGVFSSIFAAALKPSQPPVRTADNPIISTDRKFRHYADVYKLLSLVPYHSFSSQPSSTSTSQSLVNEPTHSSLWRVHFDIWKPATKFKRSEPPPPNFRICVVSSRSTHTPSLSEINTLLSTIPFHPSPQGEGHAGVGAQMKKLKEGRRSVLLAVVDSGVHRDVRIQTLRMERTNEASSGRSGPSPHLQIETTNMNSFHLISSENANPNANNTHTLLSTQHVASSTTCFHLLVNLRQLLPLLLLGLIRLSSFPLGLLLLLLTLGVCAVSEGAGVLGVVGLVGVLGALLRTWKTPSWVSGLSVILVVVVFCSKLRLLMDRMGEECRWSLYGALVFPFLRSSNYVVPVYDIHIHIHLSSLFPSSQSLSFQARLLPFNSSRRLRRHIVNNPVNTPNLIDNPATHNLQELSLKLIPRRSHEISGLNSTERDDLLVRTLVTHDTDGTDREESSESLGHTVIDPVSADFLDEDVIGGAGDCDLFGGDFAQDTDCETGSGEGVTHDEVGGDTHEATERTDLILEELAKGLDELELHVVEETADIVVGLDGSGRTLEGDGLDDVGVEGSLQQELDLGTGLLGGFLEFVALALKDFDEGVSDDLALLLGVGDALELGEELLGCVDDGEVDTETFGQSLVDDLGLVEAEDSVIDKDGVEAVSDSLVHQLGSNSGVNTTRNGTNDVTSRSNNSPNPLNLLSDELLHGPVLTRLTDAHGKVLEDLGSAGGVGDLRVELNTPNRLALVRDRTEWESGELVTVRHPHLKLVIETGEETVRGLVGVGSVGLDHRVPKFTLLTLRDALSVIPRDLLQSVTDTQNGDTELEHRGVDVRCAISVHGVWTTRENDTSRLPRQLGDLLGTGEHLSVDVQFAETAGDEVGVLGAEVEDEDCVEHLVNLLGSGTDGGDAFLGHGHFGQSRKGRDGMLSEDVWHTISIP</sequence>
<dbReference type="InterPro" id="IPR024336">
    <property type="entry name" value="tRNA_splic_suSen54_N"/>
</dbReference>
<keyword evidence="2" id="KW-0819">tRNA processing</keyword>
<evidence type="ECO:0000313" key="7">
    <source>
        <dbReference type="Proteomes" id="UP000033140"/>
    </source>
</evidence>
<dbReference type="AlphaFoldDB" id="A0A0E9NSY7"/>
<dbReference type="Pfam" id="PF12928">
    <property type="entry name" value="tRNA_int_end_N2"/>
    <property type="match status" value="1"/>
</dbReference>
<name>A0A0E9NSY7_SAICN</name>
<comment type="caution">
    <text evidence="6">The sequence shown here is derived from an EMBL/GenBank/DDBJ whole genome shotgun (WGS) entry which is preliminary data.</text>
</comment>
<feature type="transmembrane region" description="Helical" evidence="4">
    <location>
        <begin position="494"/>
        <end position="513"/>
    </location>
</feature>
<feature type="compositionally biased region" description="Basic and acidic residues" evidence="3">
    <location>
        <begin position="45"/>
        <end position="60"/>
    </location>
</feature>
<feature type="domain" description="tRNA-splicing endonuclease subunit Sen54 N-terminal" evidence="5">
    <location>
        <begin position="72"/>
        <end position="153"/>
    </location>
</feature>
<feature type="region of interest" description="Disordered" evidence="3">
    <location>
        <begin position="881"/>
        <end position="905"/>
    </location>
</feature>
<evidence type="ECO:0000256" key="3">
    <source>
        <dbReference type="SAM" id="MobiDB-lite"/>
    </source>
</evidence>
<feature type="region of interest" description="Disordered" evidence="3">
    <location>
        <begin position="31"/>
        <end position="60"/>
    </location>
</feature>
<dbReference type="STRING" id="698492.A0A0E9NSY7"/>
<organism evidence="6 7">
    <name type="scientific">Saitoella complicata (strain BCRC 22490 / CBS 7301 / JCM 7358 / NBRC 10748 / NRRL Y-17804)</name>
    <dbReference type="NCBI Taxonomy" id="698492"/>
    <lineage>
        <taxon>Eukaryota</taxon>
        <taxon>Fungi</taxon>
        <taxon>Dikarya</taxon>
        <taxon>Ascomycota</taxon>
        <taxon>Taphrinomycotina</taxon>
        <taxon>Taphrinomycotina incertae sedis</taxon>
        <taxon>Saitoella</taxon>
    </lineage>
</organism>
<dbReference type="PANTHER" id="PTHR21027">
    <property type="entry name" value="TRNA-SPLICING ENDONUCLEASE SUBUNIT SEN54"/>
    <property type="match status" value="1"/>
</dbReference>
<keyword evidence="4" id="KW-0812">Transmembrane</keyword>
<feature type="transmembrane region" description="Helical" evidence="4">
    <location>
        <begin position="519"/>
        <end position="538"/>
    </location>
</feature>
<evidence type="ECO:0000256" key="2">
    <source>
        <dbReference type="ARBA" id="ARBA00022694"/>
    </source>
</evidence>
<feature type="compositionally biased region" description="Polar residues" evidence="3">
    <location>
        <begin position="881"/>
        <end position="900"/>
    </location>
</feature>
<dbReference type="GO" id="GO:0000214">
    <property type="term" value="C:tRNA-intron endonuclease complex"/>
    <property type="evidence" value="ECO:0007669"/>
    <property type="project" value="TreeGrafter"/>
</dbReference>
<gene>
    <name evidence="6" type="ORF">G7K_6858-t1</name>
</gene>
<proteinExistence type="inferred from homology"/>
<evidence type="ECO:0000259" key="5">
    <source>
        <dbReference type="Pfam" id="PF12928"/>
    </source>
</evidence>